<evidence type="ECO:0000313" key="2">
    <source>
        <dbReference type="EMBL" id="SFN61246.1"/>
    </source>
</evidence>
<keyword evidence="1" id="KW-1133">Transmembrane helix</keyword>
<accession>A0A1I5AFH4</accession>
<dbReference type="AlphaFoldDB" id="A0A1I5AFH4"/>
<proteinExistence type="predicted"/>
<dbReference type="EMBL" id="FOVR01000001">
    <property type="protein sequence ID" value="SFN61246.1"/>
    <property type="molecule type" value="Genomic_DNA"/>
</dbReference>
<keyword evidence="1" id="KW-0472">Membrane</keyword>
<sequence>MTTEIKDLVYIGGIVVAVAGSHFMLRARVMVLEERIKGYSEAMKRIFESLSRIEEKLDGKADK</sequence>
<dbReference type="OrthoDB" id="8451446at2"/>
<organism evidence="2 3">
    <name type="scientific">Cohaesibacter marisflavi</name>
    <dbReference type="NCBI Taxonomy" id="655353"/>
    <lineage>
        <taxon>Bacteria</taxon>
        <taxon>Pseudomonadati</taxon>
        <taxon>Pseudomonadota</taxon>
        <taxon>Alphaproteobacteria</taxon>
        <taxon>Hyphomicrobiales</taxon>
        <taxon>Cohaesibacteraceae</taxon>
    </lineage>
</organism>
<gene>
    <name evidence="2" type="ORF">SAMN04488056_101471</name>
</gene>
<evidence type="ECO:0000256" key="1">
    <source>
        <dbReference type="SAM" id="Phobius"/>
    </source>
</evidence>
<dbReference type="RefSeq" id="WP_090068432.1">
    <property type="nucleotide sequence ID" value="NZ_FOVR01000001.1"/>
</dbReference>
<keyword evidence="3" id="KW-1185">Reference proteome</keyword>
<dbReference type="Proteomes" id="UP000199236">
    <property type="component" value="Unassembled WGS sequence"/>
</dbReference>
<reference evidence="2 3" key="1">
    <citation type="submission" date="2016-10" db="EMBL/GenBank/DDBJ databases">
        <authorList>
            <person name="de Groot N.N."/>
        </authorList>
    </citation>
    <scope>NUCLEOTIDE SEQUENCE [LARGE SCALE GENOMIC DNA]</scope>
    <source>
        <strain evidence="2 3">CGMCC 1.9157</strain>
    </source>
</reference>
<feature type="transmembrane region" description="Helical" evidence="1">
    <location>
        <begin position="7"/>
        <end position="25"/>
    </location>
</feature>
<dbReference type="STRING" id="655353.SAMN04488056_101471"/>
<name>A0A1I5AFH4_9HYPH</name>
<evidence type="ECO:0000313" key="3">
    <source>
        <dbReference type="Proteomes" id="UP000199236"/>
    </source>
</evidence>
<keyword evidence="1" id="KW-0812">Transmembrane</keyword>
<protein>
    <submittedName>
        <fullName evidence="2">Uncharacterized protein</fullName>
    </submittedName>
</protein>